<dbReference type="InterPro" id="IPR013746">
    <property type="entry name" value="HMG_CoA_synt_C_dom"/>
</dbReference>
<dbReference type="KEGG" id="wch:wcw_1115"/>
<reference evidence="5 6" key="1">
    <citation type="journal article" date="2010" name="PLoS ONE">
        <title>The Waddlia genome: a window into chlamydial biology.</title>
        <authorList>
            <person name="Bertelli C."/>
            <person name="Collyn F."/>
            <person name="Croxatto A."/>
            <person name="Ruckert C."/>
            <person name="Polkinghorne A."/>
            <person name="Kebbi-Beghdadi C."/>
            <person name="Goesmann A."/>
            <person name="Vaughan L."/>
            <person name="Greub G."/>
        </authorList>
    </citation>
    <scope>NUCLEOTIDE SEQUENCE [LARGE SCALE GENOMIC DNA]</scope>
    <source>
        <strain evidence="6">ATCC VR-1470 / WSU 86-1044</strain>
    </source>
</reference>
<dbReference type="RefSeq" id="WP_013182185.1">
    <property type="nucleotide sequence ID" value="NC_014225.1"/>
</dbReference>
<dbReference type="HOGENOM" id="CLU_008065_3_0_0"/>
<dbReference type="STRING" id="716544.wcw_1115"/>
<dbReference type="InterPro" id="IPR016039">
    <property type="entry name" value="Thiolase-like"/>
</dbReference>
<dbReference type="PANTHER" id="PTHR43323:SF2">
    <property type="entry name" value="HYDROXYMETHYLGLUTARYL-COA SYNTHASE"/>
    <property type="match status" value="1"/>
</dbReference>
<dbReference type="GO" id="GO:0004421">
    <property type="term" value="F:hydroxymethylglutaryl-CoA synthase activity"/>
    <property type="evidence" value="ECO:0007669"/>
    <property type="project" value="UniProtKB-EC"/>
</dbReference>
<dbReference type="GO" id="GO:0006084">
    <property type="term" value="P:acetyl-CoA metabolic process"/>
    <property type="evidence" value="ECO:0007669"/>
    <property type="project" value="InterPro"/>
</dbReference>
<keyword evidence="6" id="KW-1185">Reference proteome</keyword>
<dbReference type="EMBL" id="CP001928">
    <property type="protein sequence ID" value="ADI38472.1"/>
    <property type="molecule type" value="Genomic_DNA"/>
</dbReference>
<evidence type="ECO:0000259" key="4">
    <source>
        <dbReference type="Pfam" id="PF08540"/>
    </source>
</evidence>
<dbReference type="Gene3D" id="3.40.47.10">
    <property type="match status" value="1"/>
</dbReference>
<feature type="domain" description="Hydroxymethylglutaryl-coenzyme A synthase C-terminal" evidence="4">
    <location>
        <begin position="197"/>
        <end position="275"/>
    </location>
</feature>
<organism evidence="5 6">
    <name type="scientific">Waddlia chondrophila (strain ATCC VR-1470 / WSU 86-1044)</name>
    <dbReference type="NCBI Taxonomy" id="716544"/>
    <lineage>
        <taxon>Bacteria</taxon>
        <taxon>Pseudomonadati</taxon>
        <taxon>Chlamydiota</taxon>
        <taxon>Chlamydiia</taxon>
        <taxon>Parachlamydiales</taxon>
        <taxon>Waddliaceae</taxon>
        <taxon>Waddlia</taxon>
    </lineage>
</organism>
<keyword evidence="2 5" id="KW-0808">Transferase</keyword>
<evidence type="ECO:0000313" key="5">
    <source>
        <dbReference type="EMBL" id="ADI38472.1"/>
    </source>
</evidence>
<dbReference type="InterPro" id="IPR013528">
    <property type="entry name" value="HMG_CoA_synth_N"/>
</dbReference>
<dbReference type="PANTHER" id="PTHR43323">
    <property type="entry name" value="3-HYDROXY-3-METHYLGLUTARYL COENZYME A SYNTHASE"/>
    <property type="match status" value="1"/>
</dbReference>
<gene>
    <name evidence="5" type="ordered locus">wcw_1115</name>
</gene>
<dbReference type="Pfam" id="PF01154">
    <property type="entry name" value="HMG_CoA_synt_N"/>
    <property type="match status" value="1"/>
</dbReference>
<dbReference type="Proteomes" id="UP000001505">
    <property type="component" value="Chromosome"/>
</dbReference>
<evidence type="ECO:0000259" key="3">
    <source>
        <dbReference type="Pfam" id="PF01154"/>
    </source>
</evidence>
<protein>
    <submittedName>
        <fullName evidence="5">Putative hydroxymethylglutaryl-CoA synthase</fullName>
        <ecNumber evidence="5">2.3.3.10</ecNumber>
    </submittedName>
</protein>
<sequence>MSTDVKVGISDIAIYLPRLKIDLETIIKKRASESDGKILEKVLKRALEKTGVLSMHFPESWEDSVTMAAQAALKLINRKRFNLKALRYLVSGTETTVDYSKPLSSYVIGILKKAGISLPQSISTFQTQHACAGGTVALMAISALLGFTQSSGESGIVLCSDIARYGKYTSAEMTQGAGAIALLTETDPKLIELDLKTAGYSSKDVDDFFRPLGSEIAKVKGGFSVRCYMEAMDSALVDLSSRSGKTPKEMLTSADMYALHVPYPKLPTNTMEYLLGKYVEMDKEAIEKILKEKGFYEMTAPASKSGNIYTGSMFMSLAFLLKNRYNQLGNAIVGKKILMGSYGSGNTMVFMSGIIAPSAPEVIKNWDLEEIWDHQKSTIQDYESWIESNGKTSEQYASLLESKRSSIQPDMFFLDRIREDGYREYSYSSQHS</sequence>
<feature type="domain" description="Hydroxymethylglutaryl-coenzyme A synthase N-terminal" evidence="3">
    <location>
        <begin position="6"/>
        <end position="184"/>
    </location>
</feature>
<dbReference type="OrthoDB" id="9769523at2"/>
<dbReference type="CDD" id="cd00827">
    <property type="entry name" value="init_cond_enzymes"/>
    <property type="match status" value="1"/>
</dbReference>
<dbReference type="eggNOG" id="COG3425">
    <property type="taxonomic scope" value="Bacteria"/>
</dbReference>
<evidence type="ECO:0000256" key="1">
    <source>
        <dbReference type="ARBA" id="ARBA00007061"/>
    </source>
</evidence>
<comment type="similarity">
    <text evidence="1">Belongs to the thiolase-like superfamily. HMG-CoA synthase family.</text>
</comment>
<evidence type="ECO:0000256" key="2">
    <source>
        <dbReference type="ARBA" id="ARBA00022679"/>
    </source>
</evidence>
<accession>D6YWG1</accession>
<dbReference type="AlphaFoldDB" id="D6YWG1"/>
<feature type="domain" description="Hydroxymethylglutaryl-coenzyme A synthase C-terminal" evidence="4">
    <location>
        <begin position="302"/>
        <end position="426"/>
    </location>
</feature>
<proteinExistence type="inferred from homology"/>
<name>D6YWG1_WADCW</name>
<keyword evidence="5" id="KW-0012">Acyltransferase</keyword>
<dbReference type="Pfam" id="PF08540">
    <property type="entry name" value="HMG_CoA_synt_C"/>
    <property type="match status" value="2"/>
</dbReference>
<dbReference type="EC" id="2.3.3.10" evidence="5"/>
<dbReference type="SUPFAM" id="SSF53901">
    <property type="entry name" value="Thiolase-like"/>
    <property type="match status" value="2"/>
</dbReference>
<evidence type="ECO:0000313" key="6">
    <source>
        <dbReference type="Proteomes" id="UP000001505"/>
    </source>
</evidence>